<reference evidence="2 3" key="1">
    <citation type="submission" date="2020-08" db="EMBL/GenBank/DDBJ databases">
        <title>Genomic Encyclopedia of Type Strains, Phase IV (KMG-IV): sequencing the most valuable type-strain genomes for metagenomic binning, comparative biology and taxonomic classification.</title>
        <authorList>
            <person name="Goeker M."/>
        </authorList>
    </citation>
    <scope>NUCLEOTIDE SEQUENCE [LARGE SCALE GENOMIC DNA]</scope>
    <source>
        <strain evidence="2 3">DSM 26287</strain>
    </source>
</reference>
<proteinExistence type="predicted"/>
<organism evidence="2 3">
    <name type="scientific">Thalassotalea piscium</name>
    <dbReference type="NCBI Taxonomy" id="1230533"/>
    <lineage>
        <taxon>Bacteria</taxon>
        <taxon>Pseudomonadati</taxon>
        <taxon>Pseudomonadota</taxon>
        <taxon>Gammaproteobacteria</taxon>
        <taxon>Alteromonadales</taxon>
        <taxon>Colwelliaceae</taxon>
        <taxon>Thalassotalea</taxon>
    </lineage>
</organism>
<dbReference type="Proteomes" id="UP000537141">
    <property type="component" value="Unassembled WGS sequence"/>
</dbReference>
<comment type="caution">
    <text evidence="2">The sequence shown here is derived from an EMBL/GenBank/DDBJ whole genome shotgun (WGS) entry which is preliminary data.</text>
</comment>
<keyword evidence="3" id="KW-1185">Reference proteome</keyword>
<keyword evidence="1" id="KW-0472">Membrane</keyword>
<feature type="transmembrane region" description="Helical" evidence="1">
    <location>
        <begin position="7"/>
        <end position="27"/>
    </location>
</feature>
<evidence type="ECO:0000256" key="1">
    <source>
        <dbReference type="SAM" id="Phobius"/>
    </source>
</evidence>
<accession>A0A7X0NF27</accession>
<dbReference type="AlphaFoldDB" id="A0A7X0NF27"/>
<evidence type="ECO:0000313" key="2">
    <source>
        <dbReference type="EMBL" id="MBB6542277.1"/>
    </source>
</evidence>
<dbReference type="EMBL" id="JACHHU010000003">
    <property type="protein sequence ID" value="MBB6542277.1"/>
    <property type="molecule type" value="Genomic_DNA"/>
</dbReference>
<keyword evidence="1" id="KW-1133">Transmembrane helix</keyword>
<feature type="transmembrane region" description="Helical" evidence="1">
    <location>
        <begin position="62"/>
        <end position="82"/>
    </location>
</feature>
<protein>
    <recommendedName>
        <fullName evidence="4">EamA domain-containing protein</fullName>
    </recommendedName>
</protein>
<evidence type="ECO:0000313" key="3">
    <source>
        <dbReference type="Proteomes" id="UP000537141"/>
    </source>
</evidence>
<sequence>MNRSDLVKLFTSVLVLPVSYWLIAYYFEESSLSLANLFFFTLLALIGGAVGALYAYYGYTLFFKNTWLAGLIPSVSLIYITINMELDNFLPLGDLCLVISCWMVASEVTKIKIKRTN</sequence>
<gene>
    <name evidence="2" type="ORF">HNQ55_000755</name>
</gene>
<evidence type="ECO:0008006" key="4">
    <source>
        <dbReference type="Google" id="ProtNLM"/>
    </source>
</evidence>
<keyword evidence="1" id="KW-0812">Transmembrane</keyword>
<dbReference type="RefSeq" id="WP_184422745.1">
    <property type="nucleotide sequence ID" value="NZ_AP027362.1"/>
</dbReference>
<name>A0A7X0NF27_9GAMM</name>
<feature type="transmembrane region" description="Helical" evidence="1">
    <location>
        <begin position="33"/>
        <end position="55"/>
    </location>
</feature>
<feature type="transmembrane region" description="Helical" evidence="1">
    <location>
        <begin position="88"/>
        <end position="105"/>
    </location>
</feature>